<protein>
    <submittedName>
        <fullName evidence="1">Uncharacterized protein</fullName>
    </submittedName>
</protein>
<evidence type="ECO:0000313" key="2">
    <source>
        <dbReference type="Proteomes" id="UP000093819"/>
    </source>
</evidence>
<dbReference type="Proteomes" id="UP000093819">
    <property type="component" value="Unassembled WGS sequence"/>
</dbReference>
<dbReference type="EMBL" id="LZLR01000121">
    <property type="protein sequence ID" value="OBK20930.1"/>
    <property type="molecule type" value="Genomic_DNA"/>
</dbReference>
<dbReference type="RefSeq" id="WP_065036045.1">
    <property type="nucleotide sequence ID" value="NZ_LZLR01000121.1"/>
</dbReference>
<organism evidence="1 2">
    <name type="scientific">Mycobacterium asiaticum</name>
    <dbReference type="NCBI Taxonomy" id="1790"/>
    <lineage>
        <taxon>Bacteria</taxon>
        <taxon>Bacillati</taxon>
        <taxon>Actinomycetota</taxon>
        <taxon>Actinomycetes</taxon>
        <taxon>Mycobacteriales</taxon>
        <taxon>Mycobacteriaceae</taxon>
        <taxon>Mycobacterium</taxon>
    </lineage>
</organism>
<dbReference type="AlphaFoldDB" id="A0A1A3NHY5"/>
<proteinExistence type="predicted"/>
<sequence length="146" mass="15773">MTGADYGKSRFGLARVEVLGRTDRIEPRRLAMLNRLPDYFVAQGFEPDLYFREPLGAASGSLEEITLVLGARVASADVGLAAWAAMTAVAGWVPERIGLDHPDADRSVLQPFVSLCLYAGDGVRLTIASITTDGALYRFIHPALHA</sequence>
<gene>
    <name evidence="1" type="ORF">A5635_24265</name>
</gene>
<comment type="caution">
    <text evidence="1">The sequence shown here is derived from an EMBL/GenBank/DDBJ whole genome shotgun (WGS) entry which is preliminary data.</text>
</comment>
<evidence type="ECO:0000313" key="1">
    <source>
        <dbReference type="EMBL" id="OBK20930.1"/>
    </source>
</evidence>
<accession>A0A1A3NHY5</accession>
<name>A0A1A3NHY5_MYCAS</name>
<reference evidence="1 2" key="1">
    <citation type="submission" date="2016-06" db="EMBL/GenBank/DDBJ databases">
        <authorList>
            <person name="Kjaerup R.B."/>
            <person name="Dalgaard T.S."/>
            <person name="Juul-Madsen H.R."/>
        </authorList>
    </citation>
    <scope>NUCLEOTIDE SEQUENCE [LARGE SCALE GENOMIC DNA]</scope>
    <source>
        <strain evidence="1 2">1245335.1</strain>
    </source>
</reference>